<keyword evidence="9" id="KW-1185">Reference proteome</keyword>
<feature type="domain" description="B box-type" evidence="7">
    <location>
        <begin position="104"/>
        <end position="154"/>
    </location>
</feature>
<gene>
    <name evidence="8" type="ORF">MGAL_10B005200</name>
</gene>
<dbReference type="GO" id="GO:0061630">
    <property type="term" value="F:ubiquitin protein ligase activity"/>
    <property type="evidence" value="ECO:0007669"/>
    <property type="project" value="TreeGrafter"/>
</dbReference>
<dbReference type="InterPro" id="IPR047153">
    <property type="entry name" value="TRIM45/56/19-like"/>
</dbReference>
<dbReference type="OrthoDB" id="9992988at2759"/>
<dbReference type="Gene3D" id="3.30.160.60">
    <property type="entry name" value="Classic Zinc Finger"/>
    <property type="match status" value="1"/>
</dbReference>
<evidence type="ECO:0000256" key="5">
    <source>
        <dbReference type="SAM" id="Coils"/>
    </source>
</evidence>
<dbReference type="SUPFAM" id="SSF57850">
    <property type="entry name" value="RING/U-box"/>
    <property type="match status" value="1"/>
</dbReference>
<comment type="caution">
    <text evidence="8">The sequence shown here is derived from an EMBL/GenBank/DDBJ whole genome shotgun (WGS) entry which is preliminary data.</text>
</comment>
<keyword evidence="5" id="KW-0175">Coiled coil</keyword>
<dbReference type="SMART" id="SM00184">
    <property type="entry name" value="RING"/>
    <property type="match status" value="1"/>
</dbReference>
<dbReference type="SMART" id="SM00336">
    <property type="entry name" value="BBOX"/>
    <property type="match status" value="1"/>
</dbReference>
<dbReference type="PROSITE" id="PS50089">
    <property type="entry name" value="ZF_RING_2"/>
    <property type="match status" value="1"/>
</dbReference>
<dbReference type="InterPro" id="IPR017907">
    <property type="entry name" value="Znf_RING_CS"/>
</dbReference>
<dbReference type="Gene3D" id="4.10.830.40">
    <property type="match status" value="1"/>
</dbReference>
<evidence type="ECO:0000259" key="7">
    <source>
        <dbReference type="PROSITE" id="PS50119"/>
    </source>
</evidence>
<evidence type="ECO:0000259" key="6">
    <source>
        <dbReference type="PROSITE" id="PS50089"/>
    </source>
</evidence>
<name>A0A8B6FQR7_MYTGA</name>
<evidence type="ECO:0000313" key="9">
    <source>
        <dbReference type="Proteomes" id="UP000596742"/>
    </source>
</evidence>
<dbReference type="CDD" id="cd19757">
    <property type="entry name" value="Bbox1"/>
    <property type="match status" value="1"/>
</dbReference>
<evidence type="ECO:0000256" key="4">
    <source>
        <dbReference type="PROSITE-ProRule" id="PRU00024"/>
    </source>
</evidence>
<dbReference type="Gene3D" id="3.30.40.10">
    <property type="entry name" value="Zinc/RING finger domain, C3HC4 (zinc finger)"/>
    <property type="match status" value="1"/>
</dbReference>
<dbReference type="EMBL" id="UYJE01007169">
    <property type="protein sequence ID" value="VDI52421.1"/>
    <property type="molecule type" value="Genomic_DNA"/>
</dbReference>
<evidence type="ECO:0000256" key="3">
    <source>
        <dbReference type="ARBA" id="ARBA00022833"/>
    </source>
</evidence>
<evidence type="ECO:0000313" key="8">
    <source>
        <dbReference type="EMBL" id="VDI52421.1"/>
    </source>
</evidence>
<dbReference type="InterPro" id="IPR018957">
    <property type="entry name" value="Znf_C3HC4_RING-type"/>
</dbReference>
<feature type="coiled-coil region" evidence="5">
    <location>
        <begin position="254"/>
        <end position="281"/>
    </location>
</feature>
<organism evidence="8 9">
    <name type="scientific">Mytilus galloprovincialis</name>
    <name type="common">Mediterranean mussel</name>
    <dbReference type="NCBI Taxonomy" id="29158"/>
    <lineage>
        <taxon>Eukaryota</taxon>
        <taxon>Metazoa</taxon>
        <taxon>Spiralia</taxon>
        <taxon>Lophotrochozoa</taxon>
        <taxon>Mollusca</taxon>
        <taxon>Bivalvia</taxon>
        <taxon>Autobranchia</taxon>
        <taxon>Pteriomorphia</taxon>
        <taxon>Mytilida</taxon>
        <taxon>Mytiloidea</taxon>
        <taxon>Mytilidae</taxon>
        <taxon>Mytilinae</taxon>
        <taxon>Mytilus</taxon>
    </lineage>
</organism>
<dbReference type="InterPro" id="IPR000315">
    <property type="entry name" value="Znf_B-box"/>
</dbReference>
<reference evidence="8" key="1">
    <citation type="submission" date="2018-11" db="EMBL/GenBank/DDBJ databases">
        <authorList>
            <person name="Alioto T."/>
            <person name="Alioto T."/>
        </authorList>
    </citation>
    <scope>NUCLEOTIDE SEQUENCE</scope>
</reference>
<dbReference type="AlphaFoldDB" id="A0A8B6FQR7"/>
<dbReference type="Pfam" id="PF00097">
    <property type="entry name" value="zf-C3HC4"/>
    <property type="match status" value="1"/>
</dbReference>
<feature type="domain" description="RING-type" evidence="6">
    <location>
        <begin position="22"/>
        <end position="68"/>
    </location>
</feature>
<evidence type="ECO:0000256" key="1">
    <source>
        <dbReference type="ARBA" id="ARBA00022723"/>
    </source>
</evidence>
<dbReference type="InterPro" id="IPR013083">
    <property type="entry name" value="Znf_RING/FYVE/PHD"/>
</dbReference>
<keyword evidence="1" id="KW-0479">Metal-binding</keyword>
<keyword evidence="2 4" id="KW-0863">Zinc-finger</keyword>
<protein>
    <recommendedName>
        <fullName evidence="10">TRIM56</fullName>
    </recommendedName>
</protein>
<feature type="domain" description="B box-type" evidence="7">
    <location>
        <begin position="163"/>
        <end position="201"/>
    </location>
</feature>
<evidence type="ECO:0000256" key="2">
    <source>
        <dbReference type="ARBA" id="ARBA00022771"/>
    </source>
</evidence>
<dbReference type="SUPFAM" id="SSF57845">
    <property type="entry name" value="B-box zinc-binding domain"/>
    <property type="match status" value="1"/>
</dbReference>
<dbReference type="PANTHER" id="PTHR25462">
    <property type="entry name" value="BONUS, ISOFORM C-RELATED"/>
    <property type="match status" value="1"/>
</dbReference>
<sequence>MATSVDFKEEAVQDEFADLLMCTICRETFTQPKYLPCLHTFCEVCISSYIISTVKVTAFKGFSCPTCQRFVAMEKDKIKPEKWAKSLPGNQFFVSMIDRWAMEKAEKLCDACRNENICEKAISWCTICEEAYCATCEGSHRKFKMSRTHKISSIKDIYRNNVCSSVACNEHPDKAIEIYCKDHSKPCCTVCATIHHRKCEHVITIDKAVYGIKESEKARNLLMKLKKTSYKLEIILQNRKENTKDFGNKIDDVLSEIVHTRKEINNRLDELELQIKEEVKQTRKTTIWRLNEQTNELVALKNTLDYWRSMLEACLSQGSEIQYLVKIEKVCSLMQQFENDLSTVLQATRNISVKFESMDIFSNAKYFGRLYFNERRPSILGRIKVSLAINITGAYISGIFFNDDIIITEYDRHRIVHHDHMGREIEHLKSEICTYPTDITKVNDQTVAVSSNAKNIFIINVKPLTILTTLGISIPMFGIFLRDGYSVSACNSIISLSDVDSSAKIEEYHMIFDVDFKVNNSIFRHTHSIKFESSVGISPKSKSSFSSPFHNNIDCDGNIYMIDHSSRAIHQLTPNGQIVRIILLSDIDKDMIERPWVLRFKQNTNIFLLTFHGTRNQVYICEIN</sequence>
<keyword evidence="3" id="KW-0862">Zinc</keyword>
<dbReference type="PROSITE" id="PS00518">
    <property type="entry name" value="ZF_RING_1"/>
    <property type="match status" value="1"/>
</dbReference>
<evidence type="ECO:0008006" key="10">
    <source>
        <dbReference type="Google" id="ProtNLM"/>
    </source>
</evidence>
<dbReference type="PANTHER" id="PTHR25462:SF296">
    <property type="entry name" value="MEIOTIC P26, ISOFORM F"/>
    <property type="match status" value="1"/>
</dbReference>
<dbReference type="InterPro" id="IPR001841">
    <property type="entry name" value="Znf_RING"/>
</dbReference>
<accession>A0A8B6FQR7</accession>
<dbReference type="Proteomes" id="UP000596742">
    <property type="component" value="Unassembled WGS sequence"/>
</dbReference>
<proteinExistence type="predicted"/>
<dbReference type="PROSITE" id="PS50119">
    <property type="entry name" value="ZF_BBOX"/>
    <property type="match status" value="2"/>
</dbReference>
<dbReference type="SUPFAM" id="SSF101898">
    <property type="entry name" value="NHL repeat"/>
    <property type="match status" value="1"/>
</dbReference>
<dbReference type="GO" id="GO:0008270">
    <property type="term" value="F:zinc ion binding"/>
    <property type="evidence" value="ECO:0007669"/>
    <property type="project" value="UniProtKB-KW"/>
</dbReference>